<dbReference type="OrthoDB" id="9989112at2759"/>
<dbReference type="SMART" id="SM00175">
    <property type="entry name" value="RAB"/>
    <property type="match status" value="1"/>
</dbReference>
<accession>A0A1Q9EWN6</accession>
<dbReference type="FunFam" id="3.40.50.300:FF:001447">
    <property type="entry name" value="Ras-related protein Rab-1B"/>
    <property type="match status" value="1"/>
</dbReference>
<dbReference type="PANTHER" id="PTHR47979">
    <property type="entry name" value="DRAB11-RELATED"/>
    <property type="match status" value="1"/>
</dbReference>
<organism evidence="2 3">
    <name type="scientific">Symbiodinium microadriaticum</name>
    <name type="common">Dinoflagellate</name>
    <name type="synonym">Zooxanthella microadriatica</name>
    <dbReference type="NCBI Taxonomy" id="2951"/>
    <lineage>
        <taxon>Eukaryota</taxon>
        <taxon>Sar</taxon>
        <taxon>Alveolata</taxon>
        <taxon>Dinophyceae</taxon>
        <taxon>Suessiales</taxon>
        <taxon>Symbiodiniaceae</taxon>
        <taxon>Symbiodinium</taxon>
    </lineage>
</organism>
<dbReference type="GO" id="GO:0005525">
    <property type="term" value="F:GTP binding"/>
    <property type="evidence" value="ECO:0007669"/>
    <property type="project" value="InterPro"/>
</dbReference>
<dbReference type="PROSITE" id="PS51419">
    <property type="entry name" value="RAB"/>
    <property type="match status" value="1"/>
</dbReference>
<dbReference type="AlphaFoldDB" id="A0A1Q9EWN6"/>
<evidence type="ECO:0000313" key="3">
    <source>
        <dbReference type="Proteomes" id="UP000186817"/>
    </source>
</evidence>
<dbReference type="InterPro" id="IPR005225">
    <property type="entry name" value="Small_GTP-bd"/>
</dbReference>
<sequence length="544" mass="58183">MLCRRPTFTLANSTDTKNRIFELSSDALRRRAAFRLMAAENDKDKYDYLFKFIIIGDAGAGKIGLAMFSCLKKLISAFEIRRGNMSITVAVGLLSGKTATVKADLDEQVGTLKRRAENALGVGRARLVDSSGVVLDACAPIKRTRLQNGDSLTFHISRVQVQASRGAFAAILGDGTVTTWGNFLYGADSSAVQDQLKNVQQVQASLSAFAAVLGDGSVVTWGHAGFGGDSSAVQNQLRNVRQIQASYGAFAAILGDGSVVTWGDAEDGADSSAVQDQLKNVQQVQASLSAFAAVLGDGSVVTWGHAGFGGDSRAVQNQLRNVRQIQVSYGAFAAILVDGSVVTWGIQASEVAFAAILGDGSVVSCLLHQFIDNKFKKGSSHTIGVEFGSKIITVGGRNIKLQIWDTAGQDRYRSVTRSYYRGAAGALIVYDITNRDSYNHLVNWLADARSLSKIYLMAVEEQEKREVTFLEASRCAQENDILFLETSALTGEGVEDVFIKVARMILNKIEDGLIDPLSMVSGIHTGLRIGEGGSDAAASKTCSC</sequence>
<gene>
    <name evidence="2" type="primary">rab4b</name>
    <name evidence="2" type="ORF">AK812_SmicGene4260</name>
</gene>
<evidence type="ECO:0000313" key="2">
    <source>
        <dbReference type="EMBL" id="OLQ11860.1"/>
    </source>
</evidence>
<evidence type="ECO:0000256" key="1">
    <source>
        <dbReference type="ARBA" id="ARBA00006270"/>
    </source>
</evidence>
<protein>
    <submittedName>
        <fullName evidence="2">Ras-related protein Rab-4B</fullName>
    </submittedName>
</protein>
<dbReference type="SMART" id="SM00174">
    <property type="entry name" value="RHO"/>
    <property type="match status" value="1"/>
</dbReference>
<reference evidence="2 3" key="1">
    <citation type="submission" date="2016-02" db="EMBL/GenBank/DDBJ databases">
        <title>Genome analysis of coral dinoflagellate symbionts highlights evolutionary adaptations to a symbiotic lifestyle.</title>
        <authorList>
            <person name="Aranda M."/>
            <person name="Li Y."/>
            <person name="Liew Y.J."/>
            <person name="Baumgarten S."/>
            <person name="Simakov O."/>
            <person name="Wilson M."/>
            <person name="Piel J."/>
            <person name="Ashoor H."/>
            <person name="Bougouffa S."/>
            <person name="Bajic V.B."/>
            <person name="Ryu T."/>
            <person name="Ravasi T."/>
            <person name="Bayer T."/>
            <person name="Micklem G."/>
            <person name="Kim H."/>
            <person name="Bhak J."/>
            <person name="Lajeunesse T.C."/>
            <person name="Voolstra C.R."/>
        </authorList>
    </citation>
    <scope>NUCLEOTIDE SEQUENCE [LARGE SCALE GENOMIC DNA]</scope>
    <source>
        <strain evidence="2 3">CCMP2467</strain>
    </source>
</reference>
<dbReference type="InterPro" id="IPR009091">
    <property type="entry name" value="RCC1/BLIP-II"/>
</dbReference>
<dbReference type="EMBL" id="LSRX01000053">
    <property type="protein sequence ID" value="OLQ11860.1"/>
    <property type="molecule type" value="Genomic_DNA"/>
</dbReference>
<dbReference type="Gene3D" id="2.130.10.30">
    <property type="entry name" value="Regulator of chromosome condensation 1/beta-lactamase-inhibitor protein II"/>
    <property type="match status" value="1"/>
</dbReference>
<dbReference type="InterPro" id="IPR027417">
    <property type="entry name" value="P-loop_NTPase"/>
</dbReference>
<dbReference type="InterPro" id="IPR050209">
    <property type="entry name" value="Rab_GTPases_membrane_traffic"/>
</dbReference>
<dbReference type="NCBIfam" id="TIGR00231">
    <property type="entry name" value="small_GTP"/>
    <property type="match status" value="1"/>
</dbReference>
<dbReference type="SMART" id="SM00173">
    <property type="entry name" value="RAS"/>
    <property type="match status" value="1"/>
</dbReference>
<name>A0A1Q9EWN6_SYMMI</name>
<dbReference type="PROSITE" id="PS51421">
    <property type="entry name" value="RAS"/>
    <property type="match status" value="1"/>
</dbReference>
<keyword evidence="3" id="KW-1185">Reference proteome</keyword>
<dbReference type="SUPFAM" id="SSF50985">
    <property type="entry name" value="RCC1/BLIP-II"/>
    <property type="match status" value="1"/>
</dbReference>
<comment type="similarity">
    <text evidence="1">Belongs to the small GTPase superfamily. Rab family.</text>
</comment>
<proteinExistence type="inferred from homology"/>
<dbReference type="Pfam" id="PF00071">
    <property type="entry name" value="Ras"/>
    <property type="match status" value="1"/>
</dbReference>
<comment type="caution">
    <text evidence="2">The sequence shown here is derived from an EMBL/GenBank/DDBJ whole genome shotgun (WGS) entry which is preliminary data.</text>
</comment>
<dbReference type="SUPFAM" id="SSF52540">
    <property type="entry name" value="P-loop containing nucleoside triphosphate hydrolases"/>
    <property type="match status" value="1"/>
</dbReference>
<dbReference type="Gene3D" id="3.40.50.300">
    <property type="entry name" value="P-loop containing nucleotide triphosphate hydrolases"/>
    <property type="match status" value="1"/>
</dbReference>
<dbReference type="GO" id="GO:0003924">
    <property type="term" value="F:GTPase activity"/>
    <property type="evidence" value="ECO:0007669"/>
    <property type="project" value="InterPro"/>
</dbReference>
<dbReference type="InterPro" id="IPR001806">
    <property type="entry name" value="Small_GTPase"/>
</dbReference>
<dbReference type="Proteomes" id="UP000186817">
    <property type="component" value="Unassembled WGS sequence"/>
</dbReference>